<dbReference type="RefSeq" id="WP_135446382.1">
    <property type="nucleotide sequence ID" value="NZ_SRLE01000016.1"/>
</dbReference>
<gene>
    <name evidence="6" type="ORF">E4634_19625</name>
</gene>
<dbReference type="GO" id="GO:0016491">
    <property type="term" value="F:oxidoreductase activity"/>
    <property type="evidence" value="ECO:0007669"/>
    <property type="project" value="UniProtKB-KW"/>
</dbReference>
<organism evidence="6 7">
    <name type="scientific">Mangrovimicrobium sediminis</name>
    <dbReference type="NCBI Taxonomy" id="2562682"/>
    <lineage>
        <taxon>Bacteria</taxon>
        <taxon>Pseudomonadati</taxon>
        <taxon>Pseudomonadota</taxon>
        <taxon>Gammaproteobacteria</taxon>
        <taxon>Cellvibrionales</taxon>
        <taxon>Halieaceae</taxon>
        <taxon>Mangrovimicrobium</taxon>
    </lineage>
</organism>
<comment type="cofactor">
    <cofactor evidence="1">
        <name>FAD</name>
        <dbReference type="ChEBI" id="CHEBI:57692"/>
    </cofactor>
</comment>
<dbReference type="Gene3D" id="3.90.700.10">
    <property type="entry name" value="Succinate dehydrogenase/fumarate reductase flavoprotein, catalytic domain"/>
    <property type="match status" value="1"/>
</dbReference>
<dbReference type="GO" id="GO:0008202">
    <property type="term" value="P:steroid metabolic process"/>
    <property type="evidence" value="ECO:0007669"/>
    <property type="project" value="UniProtKB-ARBA"/>
</dbReference>
<keyword evidence="7" id="KW-1185">Reference proteome</keyword>
<comment type="caution">
    <text evidence="6">The sequence shown here is derived from an EMBL/GenBank/DDBJ whole genome shotgun (WGS) entry which is preliminary data.</text>
</comment>
<dbReference type="PANTHER" id="PTHR43400:SF10">
    <property type="entry name" value="3-OXOSTEROID 1-DEHYDROGENASE"/>
    <property type="match status" value="1"/>
</dbReference>
<feature type="domain" description="FAD-dependent oxidoreductase 2 FAD-binding" evidence="5">
    <location>
        <begin position="14"/>
        <end position="530"/>
    </location>
</feature>
<dbReference type="SUPFAM" id="SSF56425">
    <property type="entry name" value="Succinate dehydrogenase/fumarate reductase flavoprotein, catalytic domain"/>
    <property type="match status" value="1"/>
</dbReference>
<dbReference type="EMBL" id="SRLE01000016">
    <property type="protein sequence ID" value="TGD71059.1"/>
    <property type="molecule type" value="Genomic_DNA"/>
</dbReference>
<keyword evidence="3" id="KW-0274">FAD</keyword>
<reference evidence="6 7" key="1">
    <citation type="submission" date="2019-04" db="EMBL/GenBank/DDBJ databases">
        <title>Taxonomy of novel Haliea sp. from mangrove soil of West Coast of India.</title>
        <authorList>
            <person name="Verma A."/>
            <person name="Kumar P."/>
            <person name="Krishnamurthi S."/>
        </authorList>
    </citation>
    <scope>NUCLEOTIDE SEQUENCE [LARGE SCALE GENOMIC DNA]</scope>
    <source>
        <strain evidence="6 7">SAOS-164</strain>
    </source>
</reference>
<dbReference type="InterPro" id="IPR027477">
    <property type="entry name" value="Succ_DH/fumarate_Rdtase_cat_sf"/>
</dbReference>
<keyword evidence="2" id="KW-0285">Flavoprotein</keyword>
<evidence type="ECO:0000313" key="7">
    <source>
        <dbReference type="Proteomes" id="UP000298050"/>
    </source>
</evidence>
<accession>A0A4Z0LUV1</accession>
<evidence type="ECO:0000256" key="1">
    <source>
        <dbReference type="ARBA" id="ARBA00001974"/>
    </source>
</evidence>
<keyword evidence="4" id="KW-0560">Oxidoreductase</keyword>
<dbReference type="InterPro" id="IPR050315">
    <property type="entry name" value="FAD-oxidoreductase_2"/>
</dbReference>
<dbReference type="AlphaFoldDB" id="A0A4Z0LUV1"/>
<dbReference type="InterPro" id="IPR036188">
    <property type="entry name" value="FAD/NAD-bd_sf"/>
</dbReference>
<evidence type="ECO:0000256" key="3">
    <source>
        <dbReference type="ARBA" id="ARBA00022827"/>
    </source>
</evidence>
<evidence type="ECO:0000256" key="2">
    <source>
        <dbReference type="ARBA" id="ARBA00022630"/>
    </source>
</evidence>
<evidence type="ECO:0000256" key="4">
    <source>
        <dbReference type="ARBA" id="ARBA00023002"/>
    </source>
</evidence>
<evidence type="ECO:0000313" key="6">
    <source>
        <dbReference type="EMBL" id="TGD71059.1"/>
    </source>
</evidence>
<dbReference type="Pfam" id="PF00890">
    <property type="entry name" value="FAD_binding_2"/>
    <property type="match status" value="1"/>
</dbReference>
<proteinExistence type="predicted"/>
<dbReference type="InterPro" id="IPR003953">
    <property type="entry name" value="FAD-dep_OxRdtase_2_FAD-bd"/>
</dbReference>
<name>A0A4Z0LUV1_9GAMM</name>
<dbReference type="PANTHER" id="PTHR43400">
    <property type="entry name" value="FUMARATE REDUCTASE"/>
    <property type="match status" value="1"/>
</dbReference>
<dbReference type="Proteomes" id="UP000298050">
    <property type="component" value="Unassembled WGS sequence"/>
</dbReference>
<evidence type="ECO:0000259" key="5">
    <source>
        <dbReference type="Pfam" id="PF00890"/>
    </source>
</evidence>
<dbReference type="Gene3D" id="3.50.50.60">
    <property type="entry name" value="FAD/NAD(P)-binding domain"/>
    <property type="match status" value="2"/>
</dbReference>
<dbReference type="OrthoDB" id="9813348at2"/>
<dbReference type="SUPFAM" id="SSF51905">
    <property type="entry name" value="FAD/NAD(P)-binding domain"/>
    <property type="match status" value="1"/>
</dbReference>
<sequence>MLNNPPAHWDLEVDVVAIGSGIGGLSAAITAHDHGGSALVLERASQLGGVTALSMGEVWVAGNHLAAALGIEDSVDNGFNYLRTLSMGYGDERAMLNFVVHSPVALRYFEEKIGLRMAVIEDCPDYYYRHNAHAVAAGRMLEVLPFPGESLGEWQSHTRVSPQVPFGMTHADMSAGGGTANMLRWDYAVMGDRLAKDERCLGPGLAAAFVKGALDRGIAIHSSTSAEELIGDGERIIGVRAVRDGKDIFIRANKGVVVAVSSYERNPDLNKTLSQQLDIGSMVFSTVDGANFRLACPAGARIARVPDITSMCFHVPGEEDDEGQPLWRPTLPFIGQPHVIVVNAAGRRFGNEAFYRDFYYQVDRIDGSAQAHPNFPCWALLDSQAREKYPFGSVMPGQDWPDGLGVVADTLEELAQKTGIDAAALSTTVADFNTHAARGEDPVFGRGTHPWSVWMCGDPYHEPNANLGTLAKPPFYAVQLRRMGGSAIPAAGLLADQHCRAVGWDEKPIEGLYVAGNSMARMETGAVMQSGISNARGMTHGYLAARHALGQPSELLDAEARRLAG</sequence>
<protein>
    <submittedName>
        <fullName evidence="6">FAD-binding protein</fullName>
    </submittedName>
</protein>